<evidence type="ECO:0000313" key="10">
    <source>
        <dbReference type="EMBL" id="TPG08668.1"/>
    </source>
</evidence>
<evidence type="ECO:0000256" key="5">
    <source>
        <dbReference type="ARBA" id="ARBA00022692"/>
    </source>
</evidence>
<organism evidence="10 11">
    <name type="scientific">Rhodanobacter glycinis</name>
    <dbReference type="NCBI Taxonomy" id="582702"/>
    <lineage>
        <taxon>Bacteria</taxon>
        <taxon>Pseudomonadati</taxon>
        <taxon>Pseudomonadota</taxon>
        <taxon>Gammaproteobacteria</taxon>
        <taxon>Lysobacterales</taxon>
        <taxon>Rhodanobacteraceae</taxon>
        <taxon>Rhodanobacter</taxon>
    </lineage>
</organism>
<sequence>MSWRRLWAIVLKELRQLRRDRVTLAMIIGIPIIQLVLFGYAINFTLRGLNAGIADQAGTAGSRALVMDMLSSGVIAPVAVANTPAALMEMIRRGQISVGVVIPPDFERRRIDGREVAQILVDGSDTAVQSAAAQLAQTPIDSARPSLRAPLASTPAPAPISVVSFYNPQRLSTVNIVPGLIGVILTMTMVLFTGIAVVRERERGNMELLIATPLTSTELMIGKVLPYIAIGLVQASVILALGIWLFHVPIRGSVLDVYLATCLLILASLALGLLISTRAQSQFQAMQMTFFVFLPSILLSGFMFPFAGMPKFAQWFAEILPLTHFLRLIRGVMLRGASLWELWGEVLALAVFTLVMMTAAILRFRKRLD</sequence>
<dbReference type="InterPro" id="IPR013525">
    <property type="entry name" value="ABC2_TM"/>
</dbReference>
<dbReference type="PRINTS" id="PR00164">
    <property type="entry name" value="ABC2TRNSPORT"/>
</dbReference>
<evidence type="ECO:0000256" key="7">
    <source>
        <dbReference type="ARBA" id="ARBA00023136"/>
    </source>
</evidence>
<evidence type="ECO:0000256" key="6">
    <source>
        <dbReference type="ARBA" id="ARBA00022989"/>
    </source>
</evidence>
<dbReference type="AlphaFoldDB" id="A0A502C6X5"/>
<dbReference type="Proteomes" id="UP000319486">
    <property type="component" value="Unassembled WGS sequence"/>
</dbReference>
<feature type="transmembrane region" description="Helical" evidence="8">
    <location>
        <begin position="176"/>
        <end position="198"/>
    </location>
</feature>
<dbReference type="InterPro" id="IPR051449">
    <property type="entry name" value="ABC-2_transporter_component"/>
</dbReference>
<dbReference type="GO" id="GO:0140359">
    <property type="term" value="F:ABC-type transporter activity"/>
    <property type="evidence" value="ECO:0007669"/>
    <property type="project" value="InterPro"/>
</dbReference>
<keyword evidence="5 8" id="KW-0812">Transmembrane</keyword>
<protein>
    <recommendedName>
        <fullName evidence="8">Transport permease protein</fullName>
    </recommendedName>
</protein>
<proteinExistence type="inferred from homology"/>
<comment type="similarity">
    <text evidence="2 8">Belongs to the ABC-2 integral membrane protein family.</text>
</comment>
<dbReference type="InterPro" id="IPR000412">
    <property type="entry name" value="ABC_2_transport"/>
</dbReference>
<feature type="transmembrane region" description="Helical" evidence="8">
    <location>
        <begin position="342"/>
        <end position="362"/>
    </location>
</feature>
<feature type="transmembrane region" description="Helical" evidence="8">
    <location>
        <begin position="21"/>
        <end position="42"/>
    </location>
</feature>
<evidence type="ECO:0000313" key="11">
    <source>
        <dbReference type="Proteomes" id="UP000319486"/>
    </source>
</evidence>
<name>A0A502C6X5_9GAMM</name>
<feature type="domain" description="ABC transmembrane type-2" evidence="9">
    <location>
        <begin position="141"/>
        <end position="367"/>
    </location>
</feature>
<evidence type="ECO:0000259" key="9">
    <source>
        <dbReference type="PROSITE" id="PS51012"/>
    </source>
</evidence>
<dbReference type="InterPro" id="IPR047817">
    <property type="entry name" value="ABC2_TM_bact-type"/>
</dbReference>
<dbReference type="Pfam" id="PF12698">
    <property type="entry name" value="ABC2_membrane_3"/>
    <property type="match status" value="1"/>
</dbReference>
<keyword evidence="6 8" id="KW-1133">Transmembrane helix</keyword>
<keyword evidence="11" id="KW-1185">Reference proteome</keyword>
<dbReference type="PROSITE" id="PS51012">
    <property type="entry name" value="ABC_TM2"/>
    <property type="match status" value="1"/>
</dbReference>
<keyword evidence="7 8" id="KW-0472">Membrane</keyword>
<evidence type="ECO:0000256" key="2">
    <source>
        <dbReference type="ARBA" id="ARBA00007783"/>
    </source>
</evidence>
<dbReference type="GO" id="GO:0043190">
    <property type="term" value="C:ATP-binding cassette (ABC) transporter complex"/>
    <property type="evidence" value="ECO:0007669"/>
    <property type="project" value="InterPro"/>
</dbReference>
<evidence type="ECO:0000256" key="8">
    <source>
        <dbReference type="RuleBase" id="RU361157"/>
    </source>
</evidence>
<feature type="transmembrane region" description="Helical" evidence="8">
    <location>
        <begin position="257"/>
        <end position="276"/>
    </location>
</feature>
<gene>
    <name evidence="10" type="ORF">EAH88_10545</name>
</gene>
<dbReference type="RefSeq" id="WP_140652375.1">
    <property type="nucleotide sequence ID" value="NZ_RCZB01000003.1"/>
</dbReference>
<feature type="transmembrane region" description="Helical" evidence="8">
    <location>
        <begin position="224"/>
        <end position="245"/>
    </location>
</feature>
<keyword evidence="4 8" id="KW-1003">Cell membrane</keyword>
<accession>A0A502C6X5</accession>
<evidence type="ECO:0000256" key="1">
    <source>
        <dbReference type="ARBA" id="ARBA00004651"/>
    </source>
</evidence>
<dbReference type="PANTHER" id="PTHR30294:SF29">
    <property type="entry name" value="MULTIDRUG ABC TRANSPORTER PERMEASE YBHS-RELATED"/>
    <property type="match status" value="1"/>
</dbReference>
<evidence type="ECO:0000256" key="4">
    <source>
        <dbReference type="ARBA" id="ARBA00022475"/>
    </source>
</evidence>
<dbReference type="EMBL" id="RCZO01000005">
    <property type="protein sequence ID" value="TPG08668.1"/>
    <property type="molecule type" value="Genomic_DNA"/>
</dbReference>
<evidence type="ECO:0000256" key="3">
    <source>
        <dbReference type="ARBA" id="ARBA00022448"/>
    </source>
</evidence>
<keyword evidence="3 8" id="KW-0813">Transport</keyword>
<dbReference type="OrthoDB" id="9808686at2"/>
<dbReference type="PANTHER" id="PTHR30294">
    <property type="entry name" value="MEMBRANE COMPONENT OF ABC TRANSPORTER YHHJ-RELATED"/>
    <property type="match status" value="1"/>
</dbReference>
<feature type="transmembrane region" description="Helical" evidence="8">
    <location>
        <begin position="288"/>
        <end position="307"/>
    </location>
</feature>
<reference evidence="10 11" key="1">
    <citation type="journal article" date="2019" name="Environ. Microbiol.">
        <title>Species interactions and distinct microbial communities in high Arctic permafrost affected cryosols are associated with the CH4 and CO2 gas fluxes.</title>
        <authorList>
            <person name="Altshuler I."/>
            <person name="Hamel J."/>
            <person name="Turney S."/>
            <person name="Magnuson E."/>
            <person name="Levesque R."/>
            <person name="Greer C."/>
            <person name="Whyte L.G."/>
        </authorList>
    </citation>
    <scope>NUCLEOTIDE SEQUENCE [LARGE SCALE GENOMIC DNA]</scope>
    <source>
        <strain evidence="10 11">S13Y</strain>
    </source>
</reference>
<comment type="subcellular location">
    <subcellularLocation>
        <location evidence="8">Cell inner membrane</location>
        <topology evidence="8">Multi-pass membrane protein</topology>
    </subcellularLocation>
    <subcellularLocation>
        <location evidence="1">Cell membrane</location>
        <topology evidence="1">Multi-pass membrane protein</topology>
    </subcellularLocation>
</comment>
<comment type="caution">
    <text evidence="10">The sequence shown here is derived from an EMBL/GenBank/DDBJ whole genome shotgun (WGS) entry which is preliminary data.</text>
</comment>